<dbReference type="SUPFAM" id="SSF46929">
    <property type="entry name" value="DNA helicase RuvA subunit, C-terminal domain"/>
    <property type="match status" value="1"/>
</dbReference>
<dbReference type="GO" id="GO:0005737">
    <property type="term" value="C:cytoplasm"/>
    <property type="evidence" value="ECO:0007669"/>
    <property type="project" value="UniProtKB-SubCell"/>
</dbReference>
<dbReference type="Gene3D" id="1.10.150.20">
    <property type="entry name" value="5' to 3' exonuclease, C-terminal subdomain"/>
    <property type="match status" value="1"/>
</dbReference>
<dbReference type="InterPro" id="IPR000085">
    <property type="entry name" value="RuvA"/>
</dbReference>
<dbReference type="GO" id="GO:0009378">
    <property type="term" value="F:four-way junction helicase activity"/>
    <property type="evidence" value="ECO:0007669"/>
    <property type="project" value="InterPro"/>
</dbReference>
<protein>
    <recommendedName>
        <fullName evidence="6">Holliday junction branch migration complex subunit RuvA</fullName>
    </recommendedName>
</protein>
<proteinExistence type="inferred from homology"/>
<keyword evidence="1 6" id="KW-0963">Cytoplasm</keyword>
<gene>
    <name evidence="6 8" type="primary">ruvA</name>
    <name evidence="8" type="ORF">PML95_03740</name>
</gene>
<feature type="domain" description="Helix-hairpin-helix DNA-binding motif class 1" evidence="7">
    <location>
        <begin position="72"/>
        <end position="91"/>
    </location>
</feature>
<dbReference type="InterPro" id="IPR010994">
    <property type="entry name" value="RuvA_2-like"/>
</dbReference>
<dbReference type="SUPFAM" id="SSF50249">
    <property type="entry name" value="Nucleic acid-binding proteins"/>
    <property type="match status" value="1"/>
</dbReference>
<comment type="subcellular location">
    <subcellularLocation>
        <location evidence="6">Cytoplasm</location>
    </subcellularLocation>
</comment>
<dbReference type="HAMAP" id="MF_00031">
    <property type="entry name" value="DNA_HJ_migration_RuvA"/>
    <property type="match status" value="1"/>
</dbReference>
<dbReference type="GO" id="GO:0009379">
    <property type="term" value="C:Holliday junction helicase complex"/>
    <property type="evidence" value="ECO:0007669"/>
    <property type="project" value="InterPro"/>
</dbReference>
<evidence type="ECO:0000259" key="7">
    <source>
        <dbReference type="SMART" id="SM00278"/>
    </source>
</evidence>
<evidence type="ECO:0000256" key="5">
    <source>
        <dbReference type="ARBA" id="ARBA00023204"/>
    </source>
</evidence>
<evidence type="ECO:0000256" key="6">
    <source>
        <dbReference type="HAMAP-Rule" id="MF_00031"/>
    </source>
</evidence>
<dbReference type="NCBIfam" id="TIGR00084">
    <property type="entry name" value="ruvA"/>
    <property type="match status" value="1"/>
</dbReference>
<dbReference type="InterPro" id="IPR012340">
    <property type="entry name" value="NA-bd_OB-fold"/>
</dbReference>
<dbReference type="Gene3D" id="1.10.8.10">
    <property type="entry name" value="DNA helicase RuvA subunit, C-terminal domain"/>
    <property type="match status" value="1"/>
</dbReference>
<dbReference type="SMART" id="SM00278">
    <property type="entry name" value="HhH1"/>
    <property type="match status" value="2"/>
</dbReference>
<dbReference type="InterPro" id="IPR011114">
    <property type="entry name" value="RuvA_C"/>
</dbReference>
<sequence length="207" mass="22869">MYEYIKGMVTYISPYYIVIETHGIGYQILVANPFKLSSYRDKQVTLYLYQAVREDAMTLYGFETLEEKQLFLKLISVSGIGPKSGLAIMASADHAGLVTAIENADHSYLTKFPGVGKKTAQQMVLDLKGKLGDVNFEPSLVGQQQLEMDSEFTAKGTISALEEACEALKALGYSAREISKVKKGLAAENLTTTDEYLRKGLSLLMKK</sequence>
<dbReference type="GO" id="GO:0000400">
    <property type="term" value="F:four-way junction DNA binding"/>
    <property type="evidence" value="ECO:0007669"/>
    <property type="project" value="UniProtKB-UniRule"/>
</dbReference>
<comment type="similarity">
    <text evidence="6">Belongs to the RuvA family.</text>
</comment>
<keyword evidence="2 6" id="KW-0227">DNA damage</keyword>
<dbReference type="Gene3D" id="2.40.50.140">
    <property type="entry name" value="Nucleic acid-binding proteins"/>
    <property type="match status" value="1"/>
</dbReference>
<comment type="domain">
    <text evidence="6">Has three domains with a flexible linker between the domains II and III and assumes an 'L' shape. Domain III is highly mobile and contacts RuvB.</text>
</comment>
<keyword evidence="8" id="KW-0378">Hydrolase</keyword>
<dbReference type="GO" id="GO:0006310">
    <property type="term" value="P:DNA recombination"/>
    <property type="evidence" value="ECO:0007669"/>
    <property type="project" value="UniProtKB-UniRule"/>
</dbReference>
<evidence type="ECO:0000256" key="1">
    <source>
        <dbReference type="ARBA" id="ARBA00022490"/>
    </source>
</evidence>
<comment type="subunit">
    <text evidence="6">Homotetramer. Forms an RuvA(8)-RuvB(12)-Holliday junction (HJ) complex. HJ DNA is sandwiched between 2 RuvA tetramers; dsDNA enters through RuvA and exits via RuvB. An RuvB hexamer assembles on each DNA strand where it exits the tetramer. Each RuvB hexamer is contacted by two RuvA subunits (via domain III) on 2 adjacent RuvB subunits; this complex drives branch migration. In the full resolvosome a probable DNA-RuvA(4)-RuvB(12)-RuvC(2) complex forms which resolves the HJ.</text>
</comment>
<dbReference type="AlphaFoldDB" id="A0AAE9XNE8"/>
<keyword evidence="5 6" id="KW-0234">DNA repair</keyword>
<dbReference type="EMBL" id="CP116507">
    <property type="protein sequence ID" value="WCG23363.1"/>
    <property type="molecule type" value="Genomic_DNA"/>
</dbReference>
<evidence type="ECO:0000313" key="8">
    <source>
        <dbReference type="EMBL" id="WCG23363.1"/>
    </source>
</evidence>
<dbReference type="InterPro" id="IPR003583">
    <property type="entry name" value="Hlx-hairpin-Hlx_DNA-bd_motif"/>
</dbReference>
<dbReference type="Pfam" id="PF07499">
    <property type="entry name" value="RuvA_C"/>
    <property type="match status" value="1"/>
</dbReference>
<keyword evidence="4 6" id="KW-0233">DNA recombination</keyword>
<feature type="region of interest" description="Domain III" evidence="6">
    <location>
        <begin position="156"/>
        <end position="207"/>
    </location>
</feature>
<dbReference type="CDD" id="cd14332">
    <property type="entry name" value="UBA_RuvA_C"/>
    <property type="match status" value="1"/>
</dbReference>
<dbReference type="GO" id="GO:0005524">
    <property type="term" value="F:ATP binding"/>
    <property type="evidence" value="ECO:0007669"/>
    <property type="project" value="InterPro"/>
</dbReference>
<comment type="function">
    <text evidence="6">The RuvA-RuvB-RuvC complex processes Holliday junction (HJ) DNA during genetic recombination and DNA repair, while the RuvA-RuvB complex plays an important role in the rescue of blocked DNA replication forks via replication fork reversal (RFR). RuvA specifically binds to HJ cruciform DNA, conferring on it an open structure. The RuvB hexamer acts as an ATP-dependent pump, pulling dsDNA into and through the RuvAB complex. HJ branch migration allows RuvC to scan DNA until it finds its consensus sequence, where it cleaves and resolves the cruciform DNA.</text>
</comment>
<dbReference type="GO" id="GO:0048476">
    <property type="term" value="C:Holliday junction resolvase complex"/>
    <property type="evidence" value="ECO:0007669"/>
    <property type="project" value="UniProtKB-UniRule"/>
</dbReference>
<feature type="domain" description="Helix-hairpin-helix DNA-binding motif class 1" evidence="7">
    <location>
        <begin position="107"/>
        <end position="126"/>
    </location>
</feature>
<accession>A0AAE9XNE8</accession>
<dbReference type="InterPro" id="IPR036267">
    <property type="entry name" value="RuvA_C_sf"/>
</dbReference>
<dbReference type="Proteomes" id="UP001179600">
    <property type="component" value="Chromosome"/>
</dbReference>
<dbReference type="Pfam" id="PF01330">
    <property type="entry name" value="RuvA_N"/>
    <property type="match status" value="1"/>
</dbReference>
<organism evidence="8 9">
    <name type="scientific">Vagococcus lutrae</name>
    <dbReference type="NCBI Taxonomy" id="81947"/>
    <lineage>
        <taxon>Bacteria</taxon>
        <taxon>Bacillati</taxon>
        <taxon>Bacillota</taxon>
        <taxon>Bacilli</taxon>
        <taxon>Lactobacillales</taxon>
        <taxon>Enterococcaceae</taxon>
        <taxon>Vagococcus</taxon>
    </lineage>
</organism>
<evidence type="ECO:0000313" key="9">
    <source>
        <dbReference type="Proteomes" id="UP001179600"/>
    </source>
</evidence>
<name>A0AAE9XNE8_9ENTE</name>
<dbReference type="RefSeq" id="WP_126762775.1">
    <property type="nucleotide sequence ID" value="NZ_BKBT01000003.1"/>
</dbReference>
<dbReference type="GO" id="GO:0016787">
    <property type="term" value="F:hydrolase activity"/>
    <property type="evidence" value="ECO:0007669"/>
    <property type="project" value="UniProtKB-KW"/>
</dbReference>
<evidence type="ECO:0000256" key="4">
    <source>
        <dbReference type="ARBA" id="ARBA00023172"/>
    </source>
</evidence>
<dbReference type="SUPFAM" id="SSF47781">
    <property type="entry name" value="RuvA domain 2-like"/>
    <property type="match status" value="1"/>
</dbReference>
<keyword evidence="3 6" id="KW-0238">DNA-binding</keyword>
<comment type="caution">
    <text evidence="6">Lacks conserved residue(s) required for the propagation of feature annotation.</text>
</comment>
<dbReference type="Pfam" id="PF14520">
    <property type="entry name" value="HHH_5"/>
    <property type="match status" value="1"/>
</dbReference>
<evidence type="ECO:0000256" key="3">
    <source>
        <dbReference type="ARBA" id="ARBA00023125"/>
    </source>
</evidence>
<evidence type="ECO:0000256" key="2">
    <source>
        <dbReference type="ARBA" id="ARBA00022763"/>
    </source>
</evidence>
<dbReference type="InterPro" id="IPR013849">
    <property type="entry name" value="DNA_helicase_Holl-junc_RuvA_I"/>
</dbReference>
<reference evidence="8" key="1">
    <citation type="submission" date="2023-01" db="EMBL/GenBank/DDBJ databases">
        <title>Oxazolidinone resistance genes in florfenicol resistant enterococci from beef cattle and veal calves at slaughter.</title>
        <authorList>
            <person name="Biggel M."/>
        </authorList>
    </citation>
    <scope>NUCLEOTIDE SEQUENCE</scope>
    <source>
        <strain evidence="8">K204-1</strain>
    </source>
</reference>
<dbReference type="GO" id="GO:0006281">
    <property type="term" value="P:DNA repair"/>
    <property type="evidence" value="ECO:0007669"/>
    <property type="project" value="UniProtKB-UniRule"/>
</dbReference>